<gene>
    <name evidence="1" type="ORF">CU097_007484</name>
</gene>
<protein>
    <submittedName>
        <fullName evidence="1">Uncharacterized protein</fullName>
    </submittedName>
</protein>
<accession>A0A367J8M4</accession>
<keyword evidence="2" id="KW-1185">Reference proteome</keyword>
<comment type="caution">
    <text evidence="1">The sequence shown here is derived from an EMBL/GenBank/DDBJ whole genome shotgun (WGS) entry which is preliminary data.</text>
</comment>
<name>A0A367J8M4_RHIAZ</name>
<organism evidence="1 2">
    <name type="scientific">Rhizopus azygosporus</name>
    <name type="common">Rhizopus microsporus var. azygosporus</name>
    <dbReference type="NCBI Taxonomy" id="86630"/>
    <lineage>
        <taxon>Eukaryota</taxon>
        <taxon>Fungi</taxon>
        <taxon>Fungi incertae sedis</taxon>
        <taxon>Mucoromycota</taxon>
        <taxon>Mucoromycotina</taxon>
        <taxon>Mucoromycetes</taxon>
        <taxon>Mucorales</taxon>
        <taxon>Mucorineae</taxon>
        <taxon>Rhizopodaceae</taxon>
        <taxon>Rhizopus</taxon>
    </lineage>
</organism>
<evidence type="ECO:0000313" key="2">
    <source>
        <dbReference type="Proteomes" id="UP000252139"/>
    </source>
</evidence>
<proteinExistence type="predicted"/>
<evidence type="ECO:0000313" key="1">
    <source>
        <dbReference type="EMBL" id="RCH86293.1"/>
    </source>
</evidence>
<dbReference type="OrthoDB" id="5595109at2759"/>
<dbReference type="Proteomes" id="UP000252139">
    <property type="component" value="Unassembled WGS sequence"/>
</dbReference>
<sequence length="66" mass="7536">MLRILRPLTNSSRAISQACRYYSSSITKIEKEPLSPLAKHLHDSIKVTLELIDQEATHHPIFCFVS</sequence>
<dbReference type="EMBL" id="PJQL01001900">
    <property type="protein sequence ID" value="RCH86293.1"/>
    <property type="molecule type" value="Genomic_DNA"/>
</dbReference>
<reference evidence="1 2" key="1">
    <citation type="journal article" date="2018" name="G3 (Bethesda)">
        <title>Phylogenetic and Phylogenomic Definition of Rhizopus Species.</title>
        <authorList>
            <person name="Gryganskyi A.P."/>
            <person name="Golan J."/>
            <person name="Dolatabadi S."/>
            <person name="Mondo S."/>
            <person name="Robb S."/>
            <person name="Idnurm A."/>
            <person name="Muszewska A."/>
            <person name="Steczkiewicz K."/>
            <person name="Masonjones S."/>
            <person name="Liao H.L."/>
            <person name="Gajdeczka M.T."/>
            <person name="Anike F."/>
            <person name="Vuek A."/>
            <person name="Anishchenko I.M."/>
            <person name="Voigt K."/>
            <person name="de Hoog G.S."/>
            <person name="Smith M.E."/>
            <person name="Heitman J."/>
            <person name="Vilgalys R."/>
            <person name="Stajich J.E."/>
        </authorList>
    </citation>
    <scope>NUCLEOTIDE SEQUENCE [LARGE SCALE GENOMIC DNA]</scope>
    <source>
        <strain evidence="1 2">CBS 357.93</strain>
    </source>
</reference>
<dbReference type="AlphaFoldDB" id="A0A367J8M4"/>